<evidence type="ECO:0000256" key="13">
    <source>
        <dbReference type="ARBA" id="ARBA00023242"/>
    </source>
</evidence>
<dbReference type="GO" id="GO:0000981">
    <property type="term" value="F:DNA-binding transcription factor activity, RNA polymerase II-specific"/>
    <property type="evidence" value="ECO:0007669"/>
    <property type="project" value="TreeGrafter"/>
</dbReference>
<evidence type="ECO:0000256" key="14">
    <source>
        <dbReference type="PROSITE-ProRule" id="PRU00042"/>
    </source>
</evidence>
<dbReference type="PROSITE" id="PS00028">
    <property type="entry name" value="ZINC_FINGER_C2H2_1"/>
    <property type="match status" value="14"/>
</dbReference>
<dbReference type="Pfam" id="PF00096">
    <property type="entry name" value="zf-C2H2"/>
    <property type="match status" value="14"/>
</dbReference>
<keyword evidence="7 14" id="KW-0863">Zinc-finger</keyword>
<feature type="region of interest" description="Disordered" evidence="16">
    <location>
        <begin position="161"/>
        <end position="189"/>
    </location>
</feature>
<evidence type="ECO:0000256" key="15">
    <source>
        <dbReference type="PROSITE-ProRule" id="PRU00187"/>
    </source>
</evidence>
<dbReference type="FunFam" id="3.30.160.60:FF:000358">
    <property type="entry name" value="zinc finger protein 24"/>
    <property type="match status" value="1"/>
</dbReference>
<keyword evidence="9" id="KW-0832">Ubl conjugation</keyword>
<evidence type="ECO:0000256" key="7">
    <source>
        <dbReference type="ARBA" id="ARBA00022771"/>
    </source>
</evidence>
<dbReference type="FunFam" id="3.30.160.60:FF:000512">
    <property type="entry name" value="zinc finger protein 197 isoform X1"/>
    <property type="match status" value="1"/>
</dbReference>
<dbReference type="GO" id="GO:0005654">
    <property type="term" value="C:nucleoplasm"/>
    <property type="evidence" value="ECO:0007669"/>
    <property type="project" value="UniProtKB-ARBA"/>
</dbReference>
<evidence type="ECO:0000256" key="12">
    <source>
        <dbReference type="ARBA" id="ARBA00023163"/>
    </source>
</evidence>
<evidence type="ECO:0000259" key="18">
    <source>
        <dbReference type="PROSITE" id="PS50804"/>
    </source>
</evidence>
<accession>A0A3Q7RNV9</accession>
<name>A0A3Q7RNV9_CALUR</name>
<organism evidence="19 20">
    <name type="scientific">Callorhinus ursinus</name>
    <name type="common">Northern fur seal</name>
    <dbReference type="NCBI Taxonomy" id="34884"/>
    <lineage>
        <taxon>Eukaryota</taxon>
        <taxon>Metazoa</taxon>
        <taxon>Chordata</taxon>
        <taxon>Craniata</taxon>
        <taxon>Vertebrata</taxon>
        <taxon>Euteleostomi</taxon>
        <taxon>Mammalia</taxon>
        <taxon>Eutheria</taxon>
        <taxon>Laurasiatheria</taxon>
        <taxon>Carnivora</taxon>
        <taxon>Caniformia</taxon>
        <taxon>Pinnipedia</taxon>
        <taxon>Otariidae</taxon>
        <taxon>Callorhinus</taxon>
    </lineage>
</organism>
<dbReference type="InterPro" id="IPR036236">
    <property type="entry name" value="Znf_C2H2_sf"/>
</dbReference>
<feature type="domain" description="SCAN box" evidence="18">
    <location>
        <begin position="1078"/>
        <end position="1160"/>
    </location>
</feature>
<keyword evidence="11" id="KW-0238">DNA-binding</keyword>
<dbReference type="FunFam" id="3.30.160.60:FF:000348">
    <property type="entry name" value="zinc finger protein 260"/>
    <property type="match status" value="1"/>
</dbReference>
<evidence type="ECO:0000256" key="5">
    <source>
        <dbReference type="ARBA" id="ARBA00022723"/>
    </source>
</evidence>
<comment type="function">
    <text evidence="1">May be involved in transcriptional regulation.</text>
</comment>
<dbReference type="InParanoid" id="A0A3Q7RNV9"/>
<dbReference type="FunFam" id="3.30.160.60:FF:001561">
    <property type="entry name" value="Zinc finger and SCAN domain containing 30"/>
    <property type="match status" value="1"/>
</dbReference>
<dbReference type="RefSeq" id="XP_025742281.1">
    <property type="nucleotide sequence ID" value="XM_025886496.1"/>
</dbReference>
<feature type="domain" description="C2H2-type" evidence="17">
    <location>
        <begin position="1439"/>
        <end position="1466"/>
    </location>
</feature>
<evidence type="ECO:0000313" key="20">
    <source>
        <dbReference type="RefSeq" id="XP_025742281.1"/>
    </source>
</evidence>
<dbReference type="FunFam" id="3.30.160.60:FF:000824">
    <property type="entry name" value="Zinc finger protein 184"/>
    <property type="match status" value="1"/>
</dbReference>
<evidence type="ECO:0000256" key="6">
    <source>
        <dbReference type="ARBA" id="ARBA00022737"/>
    </source>
</evidence>
<dbReference type="FunFam" id="3.30.160.60:FF:001478">
    <property type="entry name" value="Zinc finger protein 134"/>
    <property type="match status" value="1"/>
</dbReference>
<dbReference type="FunFam" id="3.30.160.60:FF:000009">
    <property type="entry name" value="zinc finger protein 79 isoform X2"/>
    <property type="match status" value="1"/>
</dbReference>
<feature type="region of interest" description="Disordered" evidence="16">
    <location>
        <begin position="544"/>
        <end position="568"/>
    </location>
</feature>
<feature type="domain" description="C2H2-type" evidence="17">
    <location>
        <begin position="1355"/>
        <end position="1382"/>
    </location>
</feature>
<keyword evidence="12" id="KW-0804">Transcription</keyword>
<dbReference type="SMART" id="SM00431">
    <property type="entry name" value="SCAN"/>
    <property type="match status" value="3"/>
</dbReference>
<feature type="domain" description="SCAN box" evidence="18">
    <location>
        <begin position="51"/>
        <end position="133"/>
    </location>
</feature>
<dbReference type="Gene3D" id="1.10.4020.10">
    <property type="entry name" value="DNA breaking-rejoining enzymes"/>
    <property type="match status" value="3"/>
</dbReference>
<dbReference type="Pfam" id="PF02023">
    <property type="entry name" value="SCAN"/>
    <property type="match status" value="3"/>
</dbReference>
<feature type="domain" description="C2H2-type" evidence="17">
    <location>
        <begin position="250"/>
        <end position="277"/>
    </location>
</feature>
<feature type="domain" description="C2H2-type" evidence="17">
    <location>
        <begin position="859"/>
        <end position="886"/>
    </location>
</feature>
<dbReference type="Proteomes" id="UP000286641">
    <property type="component" value="Unplaced"/>
</dbReference>
<keyword evidence="13 15" id="KW-0539">Nucleus</keyword>
<feature type="domain" description="C2H2-type" evidence="17">
    <location>
        <begin position="887"/>
        <end position="914"/>
    </location>
</feature>
<feature type="domain" description="C2H2-type" evidence="17">
    <location>
        <begin position="1383"/>
        <end position="1410"/>
    </location>
</feature>
<dbReference type="FunFam" id="3.30.160.60:FF:001100">
    <property type="entry name" value="Zinc finger protein 184"/>
    <property type="match status" value="1"/>
</dbReference>
<feature type="domain" description="C2H2-type" evidence="17">
    <location>
        <begin position="306"/>
        <end position="333"/>
    </location>
</feature>
<keyword evidence="4" id="KW-1017">Isopeptide bond</keyword>
<dbReference type="PROSITE" id="PS50804">
    <property type="entry name" value="SCAN_BOX"/>
    <property type="match status" value="3"/>
</dbReference>
<dbReference type="FunFam" id="3.30.160.60:FF:000785">
    <property type="entry name" value="zinc finger protein 648"/>
    <property type="match status" value="1"/>
</dbReference>
<evidence type="ECO:0000259" key="17">
    <source>
        <dbReference type="PROSITE" id="PS50157"/>
    </source>
</evidence>
<evidence type="ECO:0000256" key="16">
    <source>
        <dbReference type="SAM" id="MobiDB-lite"/>
    </source>
</evidence>
<evidence type="ECO:0000256" key="8">
    <source>
        <dbReference type="ARBA" id="ARBA00022833"/>
    </source>
</evidence>
<dbReference type="FunFam" id="3.30.160.60:FF:000352">
    <property type="entry name" value="zinc finger protein 3 homolog"/>
    <property type="match status" value="1"/>
</dbReference>
<feature type="region of interest" description="Disordered" evidence="16">
    <location>
        <begin position="957"/>
        <end position="1003"/>
    </location>
</feature>
<sequence length="1520" mass="170600">MSAKLSKASLLPQTAEESDSILIVKMEEEEQACDLDSSLPWSTSCSPETFRQGFRRFSCSDSAGPREALSRLRELCHQWLRPEVNSKEQILELLVLEQFLSILPEELQIWVQQHSPKSGEEAVTLLEELEKELDEPAEQVCFGQNKDMPAEKLTAGKITQEPPRSQIKPGKQPLPWVSPEFRSRQKAKDTKTINVNSALTQKTSPGMELHYTVSNTLPVDASQSCTYRRGSEQDGKFERRQRNPFGKKQHKCDECGKVFSQSSALILHQRIHSGEKPYACDVCAKAFSRSAVLIQHRRTHTGEKPYKCHECGKAFSQSSNLLRHRKRHTKEKVPSVLQARELPSSRNDIQGQVRKKEELELQPWPAPLLGKVKAFHETPTKFCLCFLVANVFAEHRTLGYPGRREAKRSLKAVIVVGPPLPLPECISMATRGFSSPRLLGPADRKQSAPGASGKRLVSGVSASALDSEAAADPEVEAWRLAEGSGTRFGRRWEGAGLARRLPGLVVAPDAGGSAVARALLGQCGLWSSEISRRECREGGLEDAGAGRGLQRNSAGVRRDHLGRGSPPKRYEEEKILRVKLEEDPDGEEGSSIPWNHLPDPEVFRQRFRQFGYQDSPGPREAVSQLRELCRLWLRPETHTKEQILELVVLEQFVAILPKELQTWVREHHPENGEEAVTVLEDLESELDDPGQPVSLRRRKREVLVEEIVSQEEAQGLPNSELDAVENQLKWASWELHSLRHCDDDGRTENGALAPKQEIPSAVESHEVPGTLNIGVPQIFKYGEACFPKGRFERKRNPSRKKQHICDECGKHFSQGSALILHQRIHSGEKPYGCVECGKAFSRSSILVQHQRVHTGEKPYKCLECGKAFSQNSGLINHQRIHTGEKPYECVQCGKSYSQSSNLFRHQRRHNAEKLLNVLTHPSCSERPGQPATGPLLPYLPVLDVNVETSFGKALWGRPLRPTPATELQSSGLPRGTRPPALPARAAGGRSAPSWSPCGSRPSEGIRIQKESLRHRLHSFPDATGQHFLPRMSGKAAGLAYHAPKEQEGFVIVKVEEENYVWGQDLGLQGGPCSPETFRQRFRRFGCSDSTGPREALSRLRELCHQWLRPEVNSKEQILELLVLEQFLSILPEELQAWLREHQPENGEEAVILLEELEKELDEPRKQDTAHGMIWKEMTSIGALKSLSIQLQPLENQCKSETQEPQTSHERDGKLAADRVLTTKQEIMECVASAAMISPGRLPGETPSGQIVEEAFRGLDNFEKPKGTAARSKMSPLPSQERHLSLATFNKKISTEECVLECNKSERTLSVNSNVLTRQRIHAGGKVYECLDCGKAFCQSSKLIRHQRIHTGERPYACKECGKAFSLSSDLVRHQRIHSGEKPYECCECGKAFRGSSELIRHRRIHTGEKPYECGECGKAFSRSSALIQHKKIHTGDKGYECTECGKAFGRSSVLIEHQRIHTGEKPYECNECGKSFNQSSALTQHQRIHTGEKPYECSECRKTFRHRSGLMQHQRTHTRV</sequence>
<keyword evidence="19" id="KW-1185">Reference proteome</keyword>
<dbReference type="InterPro" id="IPR003309">
    <property type="entry name" value="SCAN_dom"/>
</dbReference>
<keyword evidence="6" id="KW-0677">Repeat</keyword>
<comment type="similarity">
    <text evidence="3">Belongs to the krueppel C2H2-type zinc-finger protein family.</text>
</comment>
<dbReference type="SUPFAM" id="SSF57667">
    <property type="entry name" value="beta-beta-alpha zinc fingers"/>
    <property type="match status" value="8"/>
</dbReference>
<dbReference type="FunFam" id="3.30.160.60:FF:002239">
    <property type="entry name" value="Zinc finger protein 226"/>
    <property type="match status" value="1"/>
</dbReference>
<dbReference type="InterPro" id="IPR038269">
    <property type="entry name" value="SCAN_sf"/>
</dbReference>
<dbReference type="CTD" id="252884"/>
<reference key="1">
    <citation type="submission" date="2019-01" db="UniProtKB">
        <authorList>
            <consortium name="RefSeq"/>
        </authorList>
    </citation>
    <scope>IDENTIFICATION</scope>
</reference>
<evidence type="ECO:0000256" key="2">
    <source>
        <dbReference type="ARBA" id="ARBA00004123"/>
    </source>
</evidence>
<dbReference type="InterPro" id="IPR013087">
    <property type="entry name" value="Znf_C2H2_type"/>
</dbReference>
<feature type="compositionally biased region" description="Basic and acidic residues" evidence="16">
    <location>
        <begin position="556"/>
        <end position="568"/>
    </location>
</feature>
<evidence type="ECO:0000256" key="10">
    <source>
        <dbReference type="ARBA" id="ARBA00023015"/>
    </source>
</evidence>
<dbReference type="PANTHER" id="PTHR23226:SF366">
    <property type="entry name" value="ZINC FINGER PROTEIN ZFP2"/>
    <property type="match status" value="1"/>
</dbReference>
<evidence type="ECO:0000256" key="4">
    <source>
        <dbReference type="ARBA" id="ARBA00022499"/>
    </source>
</evidence>
<evidence type="ECO:0000256" key="1">
    <source>
        <dbReference type="ARBA" id="ARBA00003767"/>
    </source>
</evidence>
<keyword evidence="10" id="KW-0805">Transcription regulation</keyword>
<dbReference type="PANTHER" id="PTHR23226">
    <property type="entry name" value="ZINC FINGER AND SCAN DOMAIN-CONTAINING"/>
    <property type="match status" value="1"/>
</dbReference>
<reference evidence="20" key="2">
    <citation type="submission" date="2025-08" db="UniProtKB">
        <authorList>
            <consortium name="RefSeq"/>
        </authorList>
    </citation>
    <scope>IDENTIFICATION</scope>
    <source>
        <tissue evidence="20">Blood</tissue>
    </source>
</reference>
<evidence type="ECO:0000256" key="11">
    <source>
        <dbReference type="ARBA" id="ARBA00023125"/>
    </source>
</evidence>
<feature type="domain" description="C2H2-type" evidence="17">
    <location>
        <begin position="1467"/>
        <end position="1494"/>
    </location>
</feature>
<feature type="domain" description="C2H2-type" evidence="17">
    <location>
        <begin position="1327"/>
        <end position="1354"/>
    </location>
</feature>
<dbReference type="CDD" id="cd07936">
    <property type="entry name" value="SCAN"/>
    <property type="match status" value="3"/>
</dbReference>
<dbReference type="SUPFAM" id="SSF47353">
    <property type="entry name" value="Retrovirus capsid dimerization domain-like"/>
    <property type="match status" value="3"/>
</dbReference>
<dbReference type="Gene3D" id="3.30.160.60">
    <property type="entry name" value="Classic Zinc Finger"/>
    <property type="match status" value="14"/>
</dbReference>
<dbReference type="GO" id="GO:0008270">
    <property type="term" value="F:zinc ion binding"/>
    <property type="evidence" value="ECO:0007669"/>
    <property type="project" value="UniProtKB-KW"/>
</dbReference>
<dbReference type="FunFam" id="3.30.160.60:FF:002254">
    <property type="entry name" value="Zinc finger protein 540"/>
    <property type="match status" value="1"/>
</dbReference>
<feature type="domain" description="C2H2-type" evidence="17">
    <location>
        <begin position="1495"/>
        <end position="1520"/>
    </location>
</feature>
<feature type="domain" description="C2H2-type" evidence="17">
    <location>
        <begin position="278"/>
        <end position="305"/>
    </location>
</feature>
<dbReference type="FunFam" id="3.30.160.60:FF:000016">
    <property type="entry name" value="zinc finger protein 37 homolog"/>
    <property type="match status" value="1"/>
</dbReference>
<proteinExistence type="inferred from homology"/>
<feature type="domain" description="C2H2-type" evidence="17">
    <location>
        <begin position="803"/>
        <end position="830"/>
    </location>
</feature>
<dbReference type="PROSITE" id="PS50157">
    <property type="entry name" value="ZINC_FINGER_C2H2_2"/>
    <property type="match status" value="14"/>
</dbReference>
<keyword evidence="5" id="KW-0479">Metal-binding</keyword>
<feature type="compositionally biased region" description="Low complexity" evidence="16">
    <location>
        <begin position="971"/>
        <end position="989"/>
    </location>
</feature>
<feature type="domain" description="SCAN box" evidence="18">
    <location>
        <begin position="604"/>
        <end position="686"/>
    </location>
</feature>
<gene>
    <name evidence="20" type="primary">LOC112835004</name>
</gene>
<feature type="domain" description="C2H2-type" evidence="17">
    <location>
        <begin position="831"/>
        <end position="858"/>
    </location>
</feature>
<dbReference type="FunFam" id="1.10.4020.10:FF:000001">
    <property type="entry name" value="zinc finger protein 263 isoform X1"/>
    <property type="match status" value="3"/>
</dbReference>
<evidence type="ECO:0000313" key="19">
    <source>
        <dbReference type="Proteomes" id="UP000286641"/>
    </source>
</evidence>
<dbReference type="GO" id="GO:0000978">
    <property type="term" value="F:RNA polymerase II cis-regulatory region sequence-specific DNA binding"/>
    <property type="evidence" value="ECO:0007669"/>
    <property type="project" value="TreeGrafter"/>
</dbReference>
<dbReference type="FunFam" id="3.30.160.60:FF:000737">
    <property type="entry name" value="Zinc finger protein 565"/>
    <property type="match status" value="1"/>
</dbReference>
<evidence type="ECO:0000256" key="3">
    <source>
        <dbReference type="ARBA" id="ARBA00006991"/>
    </source>
</evidence>
<dbReference type="SMART" id="SM00355">
    <property type="entry name" value="ZnF_C2H2"/>
    <property type="match status" value="14"/>
</dbReference>
<dbReference type="GO" id="GO:0045892">
    <property type="term" value="P:negative regulation of DNA-templated transcription"/>
    <property type="evidence" value="ECO:0007669"/>
    <property type="project" value="UniProtKB-ARBA"/>
</dbReference>
<feature type="domain" description="C2H2-type" evidence="17">
    <location>
        <begin position="1411"/>
        <end position="1438"/>
    </location>
</feature>
<keyword evidence="8" id="KW-0862">Zinc</keyword>
<evidence type="ECO:0000256" key="9">
    <source>
        <dbReference type="ARBA" id="ARBA00022843"/>
    </source>
</evidence>
<protein>
    <submittedName>
        <fullName evidence="20">Uncharacterized protein LOC112835004</fullName>
    </submittedName>
</protein>
<comment type="subcellular location">
    <subcellularLocation>
        <location evidence="2 15">Nucleus</location>
    </subcellularLocation>
</comment>